<organism evidence="1 4">
    <name type="scientific">Yersinia pekkanenii</name>
    <dbReference type="NCBI Taxonomy" id="1288385"/>
    <lineage>
        <taxon>Bacteria</taxon>
        <taxon>Pseudomonadati</taxon>
        <taxon>Pseudomonadota</taxon>
        <taxon>Gammaproteobacteria</taxon>
        <taxon>Enterobacterales</taxon>
        <taxon>Yersiniaceae</taxon>
        <taxon>Yersinia</taxon>
    </lineage>
</organism>
<dbReference type="EMBL" id="CQAZ01000010">
    <property type="protein sequence ID" value="CNH51803.1"/>
    <property type="molecule type" value="Genomic_DNA"/>
</dbReference>
<keyword evidence="3" id="KW-1185">Reference proteome</keyword>
<reference evidence="1" key="3">
    <citation type="submission" date="2015-03" db="EMBL/GenBank/DDBJ databases">
        <authorList>
            <person name="Murphy D."/>
        </authorList>
    </citation>
    <scope>NUCLEOTIDE SEQUENCE [LARGE SCALE GENOMIC DNA]</scope>
    <source>
        <strain evidence="1">A125KOH2</strain>
    </source>
</reference>
<accession>A0A0T9P954</accession>
<evidence type="ECO:0000313" key="3">
    <source>
        <dbReference type="Proteomes" id="UP000044625"/>
    </source>
</evidence>
<proteinExistence type="predicted"/>
<dbReference type="STRING" id="1288385.ERS137968_02926"/>
<evidence type="ECO:0000313" key="2">
    <source>
        <dbReference type="EMBL" id="CRY67839.1"/>
    </source>
</evidence>
<dbReference type="EMBL" id="CWJL01000015">
    <property type="protein sequence ID" value="CRY67839.1"/>
    <property type="molecule type" value="Genomic_DNA"/>
</dbReference>
<dbReference type="AlphaFoldDB" id="A0A0T9P954"/>
<evidence type="ECO:0000313" key="1">
    <source>
        <dbReference type="EMBL" id="CNH51803.1"/>
    </source>
</evidence>
<name>A0A0T9P954_9GAMM</name>
<protein>
    <submittedName>
        <fullName evidence="1">Uncharacterized protein</fullName>
    </submittedName>
</protein>
<reference evidence="2 3" key="2">
    <citation type="submission" date="2015-03" db="EMBL/GenBank/DDBJ databases">
        <authorList>
            <consortium name="Pathogen Informatics"/>
            <person name="Murphy D."/>
        </authorList>
    </citation>
    <scope>NUCLEOTIDE SEQUENCE [LARGE SCALE GENOMIC DNA]</scope>
    <source>
        <strain evidence="2">Type strain: CIP110230</strain>
        <strain evidence="3">type strain: CIP110230</strain>
    </source>
</reference>
<evidence type="ECO:0000313" key="4">
    <source>
        <dbReference type="Proteomes" id="UP000045840"/>
    </source>
</evidence>
<gene>
    <name evidence="1" type="ORF">ERS008529_01441</name>
    <name evidence="2" type="ORF">ERS137968_02926</name>
</gene>
<dbReference type="Proteomes" id="UP000045840">
    <property type="component" value="Unassembled WGS sequence"/>
</dbReference>
<reference evidence="4" key="1">
    <citation type="submission" date="2015-03" db="EMBL/GenBank/DDBJ databases">
        <authorList>
            <consortium name="Pathogen Informatics"/>
        </authorList>
    </citation>
    <scope>NUCLEOTIDE SEQUENCE [LARGE SCALE GENOMIC DNA]</scope>
    <source>
        <strain evidence="4">A125KOH2</strain>
    </source>
</reference>
<dbReference type="Proteomes" id="UP000044625">
    <property type="component" value="Unassembled WGS sequence"/>
</dbReference>
<sequence>MRKEMILIICVSVFLAGSLGYASGESILISIQ</sequence>